<feature type="non-terminal residue" evidence="5">
    <location>
        <position position="377"/>
    </location>
</feature>
<dbReference type="InterPro" id="IPR029753">
    <property type="entry name" value="D-isomer_DH_CS"/>
</dbReference>
<dbReference type="InterPro" id="IPR050223">
    <property type="entry name" value="D-isomer_2-hydroxyacid_DH"/>
</dbReference>
<dbReference type="Pfam" id="PF02826">
    <property type="entry name" value="2-Hacid_dh_C"/>
    <property type="match status" value="1"/>
</dbReference>
<dbReference type="PANTHER" id="PTHR10996">
    <property type="entry name" value="2-HYDROXYACID DEHYDROGENASE-RELATED"/>
    <property type="match status" value="1"/>
</dbReference>
<dbReference type="InterPro" id="IPR006140">
    <property type="entry name" value="D-isomer_DH_NAD-bd"/>
</dbReference>
<evidence type="ECO:0000256" key="2">
    <source>
        <dbReference type="ARBA" id="ARBA00023002"/>
    </source>
</evidence>
<name>A0A0F9LAU5_9ZZZZ</name>
<dbReference type="Gene3D" id="3.40.50.720">
    <property type="entry name" value="NAD(P)-binding Rossmann-like Domain"/>
    <property type="match status" value="2"/>
</dbReference>
<dbReference type="SUPFAM" id="SSF52283">
    <property type="entry name" value="Formate/glycerate dehydrogenase catalytic domain-like"/>
    <property type="match status" value="1"/>
</dbReference>
<comment type="similarity">
    <text evidence="1">Belongs to the D-isomer specific 2-hydroxyacid dehydrogenase family.</text>
</comment>
<evidence type="ECO:0000259" key="4">
    <source>
        <dbReference type="Pfam" id="PF02826"/>
    </source>
</evidence>
<feature type="domain" description="D-isomer specific 2-hydroxyacid dehydrogenase NAD-binding" evidence="4">
    <location>
        <begin position="126"/>
        <end position="319"/>
    </location>
</feature>
<evidence type="ECO:0008006" key="6">
    <source>
        <dbReference type="Google" id="ProtNLM"/>
    </source>
</evidence>
<comment type="caution">
    <text evidence="5">The sequence shown here is derived from an EMBL/GenBank/DDBJ whole genome shotgun (WGS) entry which is preliminary data.</text>
</comment>
<dbReference type="InterPro" id="IPR029752">
    <property type="entry name" value="D-isomer_DH_CS1"/>
</dbReference>
<accession>A0A0F9LAU5</accession>
<dbReference type="GO" id="GO:0005829">
    <property type="term" value="C:cytosol"/>
    <property type="evidence" value="ECO:0007669"/>
    <property type="project" value="TreeGrafter"/>
</dbReference>
<dbReference type="PROSITE" id="PS00671">
    <property type="entry name" value="D_2_HYDROXYACID_DH_3"/>
    <property type="match status" value="1"/>
</dbReference>
<dbReference type="InterPro" id="IPR036291">
    <property type="entry name" value="NAD(P)-bd_dom_sf"/>
</dbReference>
<dbReference type="GO" id="GO:0051287">
    <property type="term" value="F:NAD binding"/>
    <property type="evidence" value="ECO:0007669"/>
    <property type="project" value="InterPro"/>
</dbReference>
<gene>
    <name evidence="5" type="ORF">LCGC14_1602300</name>
</gene>
<dbReference type="PANTHER" id="PTHR10996:SF257">
    <property type="entry name" value="GLYOXYLATE REDUCTASE 1"/>
    <property type="match status" value="1"/>
</dbReference>
<organism evidence="5">
    <name type="scientific">marine sediment metagenome</name>
    <dbReference type="NCBI Taxonomy" id="412755"/>
    <lineage>
        <taxon>unclassified sequences</taxon>
        <taxon>metagenomes</taxon>
        <taxon>ecological metagenomes</taxon>
    </lineage>
</organism>
<dbReference type="SUPFAM" id="SSF51735">
    <property type="entry name" value="NAD(P)-binding Rossmann-fold domains"/>
    <property type="match status" value="1"/>
</dbReference>
<dbReference type="AlphaFoldDB" id="A0A0F9LAU5"/>
<evidence type="ECO:0000313" key="5">
    <source>
        <dbReference type="EMBL" id="KKM24715.1"/>
    </source>
</evidence>
<dbReference type="GO" id="GO:0008465">
    <property type="term" value="F:hydroxypyruvate reductase (NADH) activity"/>
    <property type="evidence" value="ECO:0007669"/>
    <property type="project" value="TreeGrafter"/>
</dbReference>
<feature type="domain" description="D-isomer specific 2-hydroxyacid dehydrogenase catalytic" evidence="3">
    <location>
        <begin position="17"/>
        <end position="344"/>
    </location>
</feature>
<dbReference type="Pfam" id="PF00389">
    <property type="entry name" value="2-Hacid_dh"/>
    <property type="match status" value="1"/>
</dbReference>
<evidence type="ECO:0000259" key="3">
    <source>
        <dbReference type="Pfam" id="PF00389"/>
    </source>
</evidence>
<dbReference type="CDD" id="cd05301">
    <property type="entry name" value="GDH"/>
    <property type="match status" value="1"/>
</dbReference>
<dbReference type="PROSITE" id="PS00065">
    <property type="entry name" value="D_2_HYDROXYACID_DH_1"/>
    <property type="match status" value="1"/>
</dbReference>
<evidence type="ECO:0000256" key="1">
    <source>
        <dbReference type="ARBA" id="ARBA00005854"/>
    </source>
</evidence>
<proteinExistence type="inferred from homology"/>
<keyword evidence="2" id="KW-0560">Oxidoreductase</keyword>
<protein>
    <recommendedName>
        <fullName evidence="6">D-isomer specific 2-hydroxyacid dehydrogenase NAD-binding domain-containing protein</fullName>
    </recommendedName>
</protein>
<reference evidence="5" key="1">
    <citation type="journal article" date="2015" name="Nature">
        <title>Complex archaea that bridge the gap between prokaryotes and eukaryotes.</title>
        <authorList>
            <person name="Spang A."/>
            <person name="Saw J.H."/>
            <person name="Jorgensen S.L."/>
            <person name="Zaremba-Niedzwiedzka K."/>
            <person name="Martijn J."/>
            <person name="Lind A.E."/>
            <person name="van Eijk R."/>
            <person name="Schleper C."/>
            <person name="Guy L."/>
            <person name="Ettema T.J."/>
        </authorList>
    </citation>
    <scope>NUCLEOTIDE SEQUENCE</scope>
</reference>
<sequence>METKWRIYNSSGNRRVIVTKELPGKRWLEILGKADCRVEICTSTDVLSSDEIKMVIGNRCDAAIGQLTEHWDEEMFFTLRAAGGIAYSNYAVGFNNVDVGGATKQRIPVGNTPGVLTETTAQMAVSLTFASARRIGESERFLRAGKYKGWLPTLFLGELLWCKTLGIIGAGRVGEAYARMMVEGHKMDLIYFDLHQNEPLEGYMAAYGAFLASRGIRPVTCKRAKRIEDLLAEADCVSLHTVLDETTHHLINAERLGLMKENAILINTSRGPVIDETALVDHCRKHPNFKVGLDVFEDEPELKPGLVELDNVVIVPHIASATGWTRQGMATLAASNVAALLMGYPAWQQPDISAFLGEDPPKAAPSIVNAKDLGIPI</sequence>
<dbReference type="InterPro" id="IPR006139">
    <property type="entry name" value="D-isomer_2_OHA_DH_cat_dom"/>
</dbReference>
<dbReference type="GO" id="GO:0030267">
    <property type="term" value="F:glyoxylate reductase (NADPH) activity"/>
    <property type="evidence" value="ECO:0007669"/>
    <property type="project" value="TreeGrafter"/>
</dbReference>
<dbReference type="EMBL" id="LAZR01012866">
    <property type="protein sequence ID" value="KKM24715.1"/>
    <property type="molecule type" value="Genomic_DNA"/>
</dbReference>